<sequence length="48" mass="5255">MPVVLRHWKIADLTGLNSEAETAREALLKRIDRIGKVAGKLAADRVTA</sequence>
<dbReference type="GO" id="GO:0046872">
    <property type="term" value="F:metal ion binding"/>
    <property type="evidence" value="ECO:0007669"/>
    <property type="project" value="UniProtKB-KW"/>
</dbReference>
<dbReference type="Pfam" id="PF03405">
    <property type="entry name" value="FA_desaturase_2"/>
    <property type="match status" value="1"/>
</dbReference>
<organism evidence="4">
    <name type="scientific">freshwater metagenome</name>
    <dbReference type="NCBI Taxonomy" id="449393"/>
    <lineage>
        <taxon>unclassified sequences</taxon>
        <taxon>metagenomes</taxon>
        <taxon>ecological metagenomes</taxon>
    </lineage>
</organism>
<proteinExistence type="predicted"/>
<protein>
    <submittedName>
        <fullName evidence="4">Unannotated protein</fullName>
    </submittedName>
</protein>
<name>A0A6J6GS99_9ZZZZ</name>
<dbReference type="InterPro" id="IPR012348">
    <property type="entry name" value="RNR-like"/>
</dbReference>
<dbReference type="GO" id="GO:0045300">
    <property type="term" value="F:stearoyl-[ACP] desaturase activity"/>
    <property type="evidence" value="ECO:0007669"/>
    <property type="project" value="InterPro"/>
</dbReference>
<dbReference type="Gene3D" id="1.10.620.20">
    <property type="entry name" value="Ribonucleotide Reductase, subunit A"/>
    <property type="match status" value="1"/>
</dbReference>
<evidence type="ECO:0000313" key="4">
    <source>
        <dbReference type="EMBL" id="CAB4602699.1"/>
    </source>
</evidence>
<dbReference type="GO" id="GO:0006631">
    <property type="term" value="P:fatty acid metabolic process"/>
    <property type="evidence" value="ECO:0007669"/>
    <property type="project" value="InterPro"/>
</dbReference>
<evidence type="ECO:0000256" key="3">
    <source>
        <dbReference type="ARBA" id="ARBA00023004"/>
    </source>
</evidence>
<evidence type="ECO:0000256" key="1">
    <source>
        <dbReference type="ARBA" id="ARBA00022723"/>
    </source>
</evidence>
<gene>
    <name evidence="4" type="ORF">UFOPK1826_00781</name>
</gene>
<dbReference type="AlphaFoldDB" id="A0A6J6GS99"/>
<reference evidence="4" key="1">
    <citation type="submission" date="2020-05" db="EMBL/GenBank/DDBJ databases">
        <authorList>
            <person name="Chiriac C."/>
            <person name="Salcher M."/>
            <person name="Ghai R."/>
            <person name="Kavagutti S V."/>
        </authorList>
    </citation>
    <scope>NUCLEOTIDE SEQUENCE</scope>
</reference>
<dbReference type="InterPro" id="IPR005067">
    <property type="entry name" value="Fatty_acid_desaturase-2"/>
</dbReference>
<keyword evidence="1" id="KW-0479">Metal-binding</keyword>
<keyword evidence="3" id="KW-0408">Iron</keyword>
<keyword evidence="2" id="KW-0560">Oxidoreductase</keyword>
<evidence type="ECO:0000256" key="2">
    <source>
        <dbReference type="ARBA" id="ARBA00023002"/>
    </source>
</evidence>
<dbReference type="EMBL" id="CAEZUN010000085">
    <property type="protein sequence ID" value="CAB4602699.1"/>
    <property type="molecule type" value="Genomic_DNA"/>
</dbReference>
<accession>A0A6J6GS99</accession>